<protein>
    <recommendedName>
        <fullName evidence="4">Replication-associated protein G2P N-terminal domain-containing protein</fullName>
    </recommendedName>
</protein>
<dbReference type="InterPro" id="IPR022688">
    <property type="entry name" value="G2P_C"/>
</dbReference>
<dbReference type="InterPro" id="IPR006516">
    <property type="entry name" value="G2P"/>
</dbReference>
<evidence type="ECO:0000259" key="2">
    <source>
        <dbReference type="Pfam" id="PF05155"/>
    </source>
</evidence>
<dbReference type="Pfam" id="PF05144">
    <property type="entry name" value="Phage_CRI"/>
    <property type="match status" value="1"/>
</dbReference>
<name>A0A0H5QQ78_9ZZZZ</name>
<proteinExistence type="predicted"/>
<dbReference type="EMBL" id="LN854269">
    <property type="protein sequence ID" value="CRY97837.1"/>
    <property type="molecule type" value="Genomic_DNA"/>
</dbReference>
<dbReference type="InterPro" id="IPR022686">
    <property type="entry name" value="G2P_N"/>
</dbReference>
<dbReference type="Pfam" id="PF05155">
    <property type="entry name" value="G2P_X_C"/>
    <property type="match status" value="1"/>
</dbReference>
<feature type="domain" description="Replication-associated protein G2P N-terminal" evidence="1">
    <location>
        <begin position="1"/>
        <end position="232"/>
    </location>
</feature>
<dbReference type="NCBIfam" id="TIGR01629">
    <property type="entry name" value="rep_II_X"/>
    <property type="match status" value="1"/>
</dbReference>
<evidence type="ECO:0000313" key="3">
    <source>
        <dbReference type="EMBL" id="CRY97837.1"/>
    </source>
</evidence>
<dbReference type="GO" id="GO:0006260">
    <property type="term" value="P:DNA replication"/>
    <property type="evidence" value="ECO:0007669"/>
    <property type="project" value="InterPro"/>
</dbReference>
<feature type="domain" description="Replication-associated protein G2P C-terminal" evidence="2">
    <location>
        <begin position="270"/>
        <end position="336"/>
    </location>
</feature>
<sequence>MIDWTSFVAPCFHLNPISNGSVLSVNVDGETEWETRKAYQAVGSHDSSVRIKTVAVNEYGQGTHIYVDGNPIKFMQGHNLFGTDNLHSLLYGFLSHLCQMPEICLLPSELDRKRWAQGDIELSRVDCTYMFDVGSSDNANAWIRYAEQYATLSHRGKGQIGKGSTLYFGKHSRRSALKFYPKGEEFKKHAHSDFLLNPSLLDYANKSLRAEAVIRSMELKRLNLNLVKNWDTDTCSYLVNYYLKRLNMSEVKALVSDQSENLKPRLKAVYELWKLGHDIKSMYPRRTYFRYRNEIMKEIGIDIAVLQPSQKDDSMKNVVHFIRITEAKPMGIPDWAYGTDLYYEPPALKAIF</sequence>
<reference evidence="3" key="2">
    <citation type="submission" date="2015-07" db="EMBL/GenBank/DDBJ databases">
        <title>Plasmids, circular viruses and viroids from rat gut.</title>
        <authorList>
            <person name="Jorgensen T.J."/>
            <person name="Hansen M.A."/>
            <person name="Xu Z."/>
            <person name="Tabak M.A."/>
            <person name="Sorensen S.J."/>
            <person name="Hansen L.H."/>
        </authorList>
    </citation>
    <scope>NUCLEOTIDE SEQUENCE</scope>
    <source>
        <strain evidence="3">RGFK1768</strain>
    </source>
</reference>
<evidence type="ECO:0008006" key="4">
    <source>
        <dbReference type="Google" id="ProtNLM"/>
    </source>
</evidence>
<reference evidence="3" key="1">
    <citation type="submission" date="2015-06" db="EMBL/GenBank/DDBJ databases">
        <authorList>
            <person name="Joergensen T."/>
        </authorList>
    </citation>
    <scope>NUCLEOTIDE SEQUENCE</scope>
    <source>
        <strain evidence="3">RGFK1768</strain>
    </source>
</reference>
<dbReference type="AlphaFoldDB" id="A0A0H5QQ78"/>
<evidence type="ECO:0000259" key="1">
    <source>
        <dbReference type="Pfam" id="PF05144"/>
    </source>
</evidence>
<organism evidence="3">
    <name type="scientific">uncultured prokaryote</name>
    <dbReference type="NCBI Taxonomy" id="198431"/>
    <lineage>
        <taxon>unclassified sequences</taxon>
        <taxon>environmental samples</taxon>
    </lineage>
</organism>
<accession>A0A0H5QQ78</accession>